<name>A0A382QSY8_9ZZZZ</name>
<accession>A0A382QSY8</accession>
<proteinExistence type="predicted"/>
<sequence length="56" mass="6552">MLDEPVLRETLSGTVTRRSNAARFLYDLENRFGMLARLNDPRNAYALLPWLWDGVR</sequence>
<evidence type="ECO:0000313" key="1">
    <source>
        <dbReference type="EMBL" id="SVC87431.1"/>
    </source>
</evidence>
<reference evidence="1" key="1">
    <citation type="submission" date="2018-05" db="EMBL/GenBank/DDBJ databases">
        <authorList>
            <person name="Lanie J.A."/>
            <person name="Ng W.-L."/>
            <person name="Kazmierczak K.M."/>
            <person name="Andrzejewski T.M."/>
            <person name="Davidsen T.M."/>
            <person name="Wayne K.J."/>
            <person name="Tettelin H."/>
            <person name="Glass J.I."/>
            <person name="Rusch D."/>
            <person name="Podicherti R."/>
            <person name="Tsui H.-C.T."/>
            <person name="Winkler M.E."/>
        </authorList>
    </citation>
    <scope>NUCLEOTIDE SEQUENCE</scope>
</reference>
<organism evidence="1">
    <name type="scientific">marine metagenome</name>
    <dbReference type="NCBI Taxonomy" id="408172"/>
    <lineage>
        <taxon>unclassified sequences</taxon>
        <taxon>metagenomes</taxon>
        <taxon>ecological metagenomes</taxon>
    </lineage>
</organism>
<protein>
    <submittedName>
        <fullName evidence="1">Uncharacterized protein</fullName>
    </submittedName>
</protein>
<dbReference type="AlphaFoldDB" id="A0A382QSY8"/>
<dbReference type="EMBL" id="UINC01116000">
    <property type="protein sequence ID" value="SVC87431.1"/>
    <property type="molecule type" value="Genomic_DNA"/>
</dbReference>
<gene>
    <name evidence="1" type="ORF">METZ01_LOCUS340285</name>
</gene>